<evidence type="ECO:0000256" key="9">
    <source>
        <dbReference type="SAM" id="MobiDB-lite"/>
    </source>
</evidence>
<feature type="compositionally biased region" description="Polar residues" evidence="9">
    <location>
        <begin position="13"/>
        <end position="23"/>
    </location>
</feature>
<keyword evidence="7" id="KW-0829">Tyrosine-protein kinase</keyword>
<comment type="caution">
    <text evidence="11">The sequence shown here is derived from an EMBL/GenBank/DDBJ whole genome shotgun (WGS) entry which is preliminary data.</text>
</comment>
<evidence type="ECO:0000256" key="3">
    <source>
        <dbReference type="ARBA" id="ARBA00022679"/>
    </source>
</evidence>
<keyword evidence="12" id="KW-1185">Reference proteome</keyword>
<dbReference type="PANTHER" id="PTHR32309">
    <property type="entry name" value="TYROSINE-PROTEIN KINASE"/>
    <property type="match status" value="1"/>
</dbReference>
<feature type="region of interest" description="Disordered" evidence="9">
    <location>
        <begin position="1"/>
        <end position="63"/>
    </location>
</feature>
<dbReference type="Gene3D" id="3.40.50.300">
    <property type="entry name" value="P-loop containing nucleotide triphosphate hydrolases"/>
    <property type="match status" value="1"/>
</dbReference>
<comment type="similarity">
    <text evidence="1">Belongs to the CpsD/CapB family.</text>
</comment>
<dbReference type="InterPro" id="IPR027417">
    <property type="entry name" value="P-loop_NTPase"/>
</dbReference>
<dbReference type="InterPro" id="IPR050445">
    <property type="entry name" value="Bact_polysacc_biosynth/exp"/>
</dbReference>
<evidence type="ECO:0000256" key="4">
    <source>
        <dbReference type="ARBA" id="ARBA00022741"/>
    </source>
</evidence>
<evidence type="ECO:0000256" key="8">
    <source>
        <dbReference type="ARBA" id="ARBA00051245"/>
    </source>
</evidence>
<keyword evidence="4" id="KW-0547">Nucleotide-binding</keyword>
<reference evidence="11 12" key="1">
    <citation type="submission" date="2019-02" db="EMBL/GenBank/DDBJ databases">
        <title>Corallincola luteus sp. nov., a marine bacterium isolated from surface sediment of Bohai Sea in China.</title>
        <authorList>
            <person name="Ren Q."/>
        </authorList>
    </citation>
    <scope>NUCLEOTIDE SEQUENCE [LARGE SCALE GENOMIC DNA]</scope>
    <source>
        <strain evidence="11 12">DASS28</strain>
    </source>
</reference>
<dbReference type="EMBL" id="SJXE01000001">
    <property type="protein sequence ID" value="TCI04456.1"/>
    <property type="molecule type" value="Genomic_DNA"/>
</dbReference>
<evidence type="ECO:0000259" key="10">
    <source>
        <dbReference type="Pfam" id="PF13614"/>
    </source>
</evidence>
<keyword evidence="5" id="KW-0418">Kinase</keyword>
<accession>A0ABY2ANI5</accession>
<name>A0ABY2ANI5_9GAMM</name>
<evidence type="ECO:0000256" key="7">
    <source>
        <dbReference type="ARBA" id="ARBA00023137"/>
    </source>
</evidence>
<keyword evidence="3" id="KW-0808">Transferase</keyword>
<dbReference type="SUPFAM" id="SSF52540">
    <property type="entry name" value="P-loop containing nucleoside triphosphate hydrolases"/>
    <property type="match status" value="1"/>
</dbReference>
<proteinExistence type="inferred from homology"/>
<dbReference type="RefSeq" id="WP_131413955.1">
    <property type="nucleotide sequence ID" value="NZ_SJXE01000001.1"/>
</dbReference>
<sequence>MGIIERALEKKAQQQNKSVSDEQPVNEGIVSDPLLQKQQSPADQTLPTISSEDQQPIAETDREFEQQAVQIDMDRLRDKGMLVPDLERNRIKEEYRVIKRRLLNTAFNVAGPLADNANLVMVTSANPSEGKSFNAINLAMSIAHEQDRTVLLVDADVVKPSLTKELGIEPRPGLVEYLLGKVEDIGDVICNTNIPRLKIIQAGQSHHLTSELLASDKMRALVSELGARYPDRLVLFDSPPLLGVTEAHAMAQLAGQTVLVVSQGRTLKKDVQACIPLLNPDSAVGLLMNRAKPKDKKYYAYGYYNG</sequence>
<evidence type="ECO:0000256" key="1">
    <source>
        <dbReference type="ARBA" id="ARBA00007316"/>
    </source>
</evidence>
<dbReference type="NCBIfam" id="TIGR03018">
    <property type="entry name" value="pepcterm_TyrKin"/>
    <property type="match status" value="1"/>
</dbReference>
<feature type="domain" description="AAA" evidence="10">
    <location>
        <begin position="130"/>
        <end position="263"/>
    </location>
</feature>
<dbReference type="EC" id="2.7.10.2" evidence="2"/>
<dbReference type="InterPro" id="IPR025669">
    <property type="entry name" value="AAA_dom"/>
</dbReference>
<dbReference type="InterPro" id="IPR005702">
    <property type="entry name" value="Wzc-like_C"/>
</dbReference>
<evidence type="ECO:0000313" key="11">
    <source>
        <dbReference type="EMBL" id="TCI04456.1"/>
    </source>
</evidence>
<feature type="compositionally biased region" description="Polar residues" evidence="9">
    <location>
        <begin position="36"/>
        <end position="54"/>
    </location>
</feature>
<protein>
    <recommendedName>
        <fullName evidence="2">non-specific protein-tyrosine kinase</fullName>
        <ecNumber evidence="2">2.7.10.2</ecNumber>
    </recommendedName>
</protein>
<evidence type="ECO:0000256" key="2">
    <source>
        <dbReference type="ARBA" id="ARBA00011903"/>
    </source>
</evidence>
<evidence type="ECO:0000256" key="5">
    <source>
        <dbReference type="ARBA" id="ARBA00022777"/>
    </source>
</evidence>
<gene>
    <name evidence="11" type="ORF">EZV61_00315</name>
</gene>
<evidence type="ECO:0000256" key="6">
    <source>
        <dbReference type="ARBA" id="ARBA00022840"/>
    </source>
</evidence>
<dbReference type="Pfam" id="PF13614">
    <property type="entry name" value="AAA_31"/>
    <property type="match status" value="1"/>
</dbReference>
<keyword evidence="6" id="KW-0067">ATP-binding</keyword>
<organism evidence="11 12">
    <name type="scientific">Corallincola luteus</name>
    <dbReference type="NCBI Taxonomy" id="1775177"/>
    <lineage>
        <taxon>Bacteria</taxon>
        <taxon>Pseudomonadati</taxon>
        <taxon>Pseudomonadota</taxon>
        <taxon>Gammaproteobacteria</taxon>
        <taxon>Alteromonadales</taxon>
        <taxon>Psychromonadaceae</taxon>
        <taxon>Corallincola</taxon>
    </lineage>
</organism>
<evidence type="ECO:0000313" key="12">
    <source>
        <dbReference type="Proteomes" id="UP000292554"/>
    </source>
</evidence>
<feature type="compositionally biased region" description="Basic and acidic residues" evidence="9">
    <location>
        <begin position="1"/>
        <end position="12"/>
    </location>
</feature>
<dbReference type="Proteomes" id="UP000292554">
    <property type="component" value="Unassembled WGS sequence"/>
</dbReference>
<dbReference type="CDD" id="cd05387">
    <property type="entry name" value="BY-kinase"/>
    <property type="match status" value="1"/>
</dbReference>
<comment type="catalytic activity">
    <reaction evidence="8">
        <text>L-tyrosyl-[protein] + ATP = O-phospho-L-tyrosyl-[protein] + ADP + H(+)</text>
        <dbReference type="Rhea" id="RHEA:10596"/>
        <dbReference type="Rhea" id="RHEA-COMP:10136"/>
        <dbReference type="Rhea" id="RHEA-COMP:20101"/>
        <dbReference type="ChEBI" id="CHEBI:15378"/>
        <dbReference type="ChEBI" id="CHEBI:30616"/>
        <dbReference type="ChEBI" id="CHEBI:46858"/>
        <dbReference type="ChEBI" id="CHEBI:61978"/>
        <dbReference type="ChEBI" id="CHEBI:456216"/>
        <dbReference type="EC" id="2.7.10.2"/>
    </reaction>
</comment>
<dbReference type="PANTHER" id="PTHR32309:SF13">
    <property type="entry name" value="FERRIC ENTEROBACTIN TRANSPORT PROTEIN FEPE"/>
    <property type="match status" value="1"/>
</dbReference>